<accession>A0AAD9V5N5</accession>
<feature type="transmembrane region" description="Helical" evidence="1">
    <location>
        <begin position="105"/>
        <end position="130"/>
    </location>
</feature>
<reference evidence="2" key="1">
    <citation type="journal article" date="2023" name="G3 (Bethesda)">
        <title>Whole genome assembly and annotation of the endangered Caribbean coral Acropora cervicornis.</title>
        <authorList>
            <person name="Selwyn J.D."/>
            <person name="Vollmer S.V."/>
        </authorList>
    </citation>
    <scope>NUCLEOTIDE SEQUENCE</scope>
    <source>
        <strain evidence="2">K2</strain>
    </source>
</reference>
<feature type="transmembrane region" description="Helical" evidence="1">
    <location>
        <begin position="151"/>
        <end position="168"/>
    </location>
</feature>
<keyword evidence="1" id="KW-1133">Transmembrane helix</keyword>
<evidence type="ECO:0000313" key="2">
    <source>
        <dbReference type="EMBL" id="KAK2561650.1"/>
    </source>
</evidence>
<keyword evidence="1" id="KW-0812">Transmembrane</keyword>
<feature type="transmembrane region" description="Helical" evidence="1">
    <location>
        <begin position="223"/>
        <end position="240"/>
    </location>
</feature>
<keyword evidence="3" id="KW-1185">Reference proteome</keyword>
<proteinExistence type="predicted"/>
<feature type="transmembrane region" description="Helical" evidence="1">
    <location>
        <begin position="64"/>
        <end position="93"/>
    </location>
</feature>
<comment type="caution">
    <text evidence="2">The sequence shown here is derived from an EMBL/GenBank/DDBJ whole genome shotgun (WGS) entry which is preliminary data.</text>
</comment>
<dbReference type="CDD" id="cd00637">
    <property type="entry name" value="7tm_classA_rhodopsin-like"/>
    <property type="match status" value="1"/>
</dbReference>
<feature type="transmembrane region" description="Helical" evidence="1">
    <location>
        <begin position="246"/>
        <end position="266"/>
    </location>
</feature>
<keyword evidence="1" id="KW-0472">Membrane</keyword>
<organism evidence="2 3">
    <name type="scientific">Acropora cervicornis</name>
    <name type="common">Staghorn coral</name>
    <dbReference type="NCBI Taxonomy" id="6130"/>
    <lineage>
        <taxon>Eukaryota</taxon>
        <taxon>Metazoa</taxon>
        <taxon>Cnidaria</taxon>
        <taxon>Anthozoa</taxon>
        <taxon>Hexacorallia</taxon>
        <taxon>Scleractinia</taxon>
        <taxon>Astrocoeniina</taxon>
        <taxon>Acroporidae</taxon>
        <taxon>Acropora</taxon>
    </lineage>
</organism>
<dbReference type="SUPFAM" id="SSF81321">
    <property type="entry name" value="Family A G protein-coupled receptor-like"/>
    <property type="match status" value="1"/>
</dbReference>
<feature type="transmembrane region" description="Helical" evidence="1">
    <location>
        <begin position="174"/>
        <end position="192"/>
    </location>
</feature>
<dbReference type="AlphaFoldDB" id="A0AAD9V5N5"/>
<dbReference type="EMBL" id="JARQWQ010000031">
    <property type="protein sequence ID" value="KAK2561650.1"/>
    <property type="molecule type" value="Genomic_DNA"/>
</dbReference>
<dbReference type="Gene3D" id="1.20.1070.10">
    <property type="entry name" value="Rhodopsin 7-helix transmembrane proteins"/>
    <property type="match status" value="1"/>
</dbReference>
<sequence length="277" mass="32064">MKIHKSEFKDRWQVYCQSPKVLRKLVSLDLLPVFTSDSILEEQQHYTNDIAIWKGRSERTWFRIFLGGLALCDFCTGLLVQPFLGVGSLLFFVNPGASSNKKYSAVAIIGIVFLSASFFSAAVLLLVTLLSIERWMHMRRRLLVSHCRRNVIVAFLMLCRWELIPQTLYKVSFAFVGVFMLLCYLITFFVYFKRQQKIHENQSQGFEQSTINLAKYKRSLKSVLYILTFFSLTFFPVFAVDERVHFFLGSVCSVSYCSYQLFLIAISKSCSICVEDE</sequence>
<protein>
    <submittedName>
        <fullName evidence="2">Uncharacterized protein</fullName>
    </submittedName>
</protein>
<dbReference type="Proteomes" id="UP001249851">
    <property type="component" value="Unassembled WGS sequence"/>
</dbReference>
<reference evidence="2" key="2">
    <citation type="journal article" date="2023" name="Science">
        <title>Genomic signatures of disease resistance in endangered staghorn corals.</title>
        <authorList>
            <person name="Vollmer S.V."/>
            <person name="Selwyn J.D."/>
            <person name="Despard B.A."/>
            <person name="Roesel C.L."/>
        </authorList>
    </citation>
    <scope>NUCLEOTIDE SEQUENCE</scope>
    <source>
        <strain evidence="2">K2</strain>
    </source>
</reference>
<evidence type="ECO:0000313" key="3">
    <source>
        <dbReference type="Proteomes" id="UP001249851"/>
    </source>
</evidence>
<evidence type="ECO:0000256" key="1">
    <source>
        <dbReference type="SAM" id="Phobius"/>
    </source>
</evidence>
<name>A0AAD9V5N5_ACRCE</name>
<gene>
    <name evidence="2" type="ORF">P5673_015002</name>
</gene>